<evidence type="ECO:0000256" key="3">
    <source>
        <dbReference type="ARBA" id="ARBA00022827"/>
    </source>
</evidence>
<dbReference type="AlphaFoldDB" id="A0A1Y6C8D2"/>
<dbReference type="PROSITE" id="PS51387">
    <property type="entry name" value="FAD_PCMH"/>
    <property type="match status" value="1"/>
</dbReference>
<dbReference type="InterPro" id="IPR016169">
    <property type="entry name" value="FAD-bd_PCMH_sub2"/>
</dbReference>
<dbReference type="Gene3D" id="3.30.390.50">
    <property type="entry name" value="CO dehydrogenase flavoprotein, C-terminal domain"/>
    <property type="match status" value="1"/>
</dbReference>
<dbReference type="InterPro" id="IPR012175">
    <property type="entry name" value="Xanth_DH_ssu_bac"/>
</dbReference>
<protein>
    <submittedName>
        <fullName evidence="7">Xanthine dehydrogenase small subunit</fullName>
    </submittedName>
</protein>
<reference evidence="8" key="1">
    <citation type="submission" date="2017-04" db="EMBL/GenBank/DDBJ databases">
        <authorList>
            <person name="Varghese N."/>
            <person name="Submissions S."/>
        </authorList>
    </citation>
    <scope>NUCLEOTIDE SEQUENCE [LARGE SCALE GENOMIC DNA]</scope>
    <source>
        <strain evidence="8">RKEM611</strain>
    </source>
</reference>
<dbReference type="InterPro" id="IPR016167">
    <property type="entry name" value="FAD-bd_PCMH_sub1"/>
</dbReference>
<sequence>MRDYILLYINGHRHEVRGDAVLLSLVDYIRQHKHLTGTKVVCAEGDCGSCSVLFARGAEADQAQGRRFKTLNSCIASVYHLDCHSLVTVEGLIEGGAPSHIQDIFAKNHGAQCGFCTPGFIASLSALCEAKKSLSEQDVRNACTGNLCRCTGYKSIIESGLALEASKIKPLADRYLSQQITDDLKARLSEPVQIKTQAQEYNKPKTLSDALAIKASEPQVRILGAGTDTGVWVNKKDWTFSKALDLQLIEELTAVKESDGCLHVGARVTLTKLEQASLKSIPELSRYLHIFASPQIKNVATLVGNIANGSPIGDTMPPLMVLGAELKIERQGAFRYVPLEDFYRGYKDFDLEEDEIITQVKIPIPKGDGFRVFKVSKRKDLDISTVSAAFLMERDGAMITSMKLALGGVADRPLRLRSTESTMQSKPWNQTTIDEAKVSMLKEIQPISDLRGSHVFRRVLSVNLLQKYFNELGAGTHG</sequence>
<dbReference type="PANTHER" id="PTHR45444">
    <property type="entry name" value="XANTHINE DEHYDROGENASE"/>
    <property type="match status" value="1"/>
</dbReference>
<dbReference type="GO" id="GO:0005506">
    <property type="term" value="F:iron ion binding"/>
    <property type="evidence" value="ECO:0007669"/>
    <property type="project" value="InterPro"/>
</dbReference>
<dbReference type="PANTHER" id="PTHR45444:SF3">
    <property type="entry name" value="XANTHINE DEHYDROGENASE"/>
    <property type="match status" value="1"/>
</dbReference>
<dbReference type="SUPFAM" id="SSF47741">
    <property type="entry name" value="CO dehydrogenase ISP C-domain like"/>
    <property type="match status" value="1"/>
</dbReference>
<name>A0A1Y6C8D2_9BACT</name>
<dbReference type="InterPro" id="IPR002346">
    <property type="entry name" value="Mopterin_DH_FAD-bd"/>
</dbReference>
<dbReference type="RefSeq" id="WP_159455436.1">
    <property type="nucleotide sequence ID" value="NZ_FWZT01000013.1"/>
</dbReference>
<dbReference type="Proteomes" id="UP000192907">
    <property type="component" value="Unassembled WGS sequence"/>
</dbReference>
<dbReference type="InterPro" id="IPR002888">
    <property type="entry name" value="2Fe-2S-bd"/>
</dbReference>
<dbReference type="SUPFAM" id="SSF54292">
    <property type="entry name" value="2Fe-2S ferredoxin-like"/>
    <property type="match status" value="1"/>
</dbReference>
<evidence type="ECO:0000256" key="5">
    <source>
        <dbReference type="ARBA" id="ARBA00023004"/>
    </source>
</evidence>
<dbReference type="Pfam" id="PF03450">
    <property type="entry name" value="CO_deh_flav_C"/>
    <property type="match status" value="1"/>
</dbReference>
<dbReference type="Pfam" id="PF00111">
    <property type="entry name" value="Fer2"/>
    <property type="match status" value="1"/>
</dbReference>
<dbReference type="PIRSF" id="PIRSF036557">
    <property type="entry name" value="XdhA_RC"/>
    <property type="match status" value="1"/>
</dbReference>
<keyword evidence="1" id="KW-0285">Flavoprotein</keyword>
<feature type="domain" description="FAD-binding PCMH-type" evidence="6">
    <location>
        <begin position="194"/>
        <end position="367"/>
    </location>
</feature>
<dbReference type="InterPro" id="IPR012675">
    <property type="entry name" value="Beta-grasp_dom_sf"/>
</dbReference>
<dbReference type="SMART" id="SM01092">
    <property type="entry name" value="CO_deh_flav_C"/>
    <property type="match status" value="1"/>
</dbReference>
<dbReference type="InterPro" id="IPR001041">
    <property type="entry name" value="2Fe-2S_ferredoxin-type"/>
</dbReference>
<dbReference type="GO" id="GO:0016491">
    <property type="term" value="F:oxidoreductase activity"/>
    <property type="evidence" value="ECO:0007669"/>
    <property type="project" value="UniProtKB-KW"/>
</dbReference>
<dbReference type="Pfam" id="PF00941">
    <property type="entry name" value="FAD_binding_5"/>
    <property type="match status" value="1"/>
</dbReference>
<keyword evidence="3" id="KW-0274">FAD</keyword>
<dbReference type="InterPro" id="IPR006058">
    <property type="entry name" value="2Fe2S_fd_BS"/>
</dbReference>
<dbReference type="GO" id="GO:0071949">
    <property type="term" value="F:FAD binding"/>
    <property type="evidence" value="ECO:0007669"/>
    <property type="project" value="InterPro"/>
</dbReference>
<dbReference type="Gene3D" id="1.10.150.120">
    <property type="entry name" value="[2Fe-2S]-binding domain"/>
    <property type="match status" value="1"/>
</dbReference>
<dbReference type="InterPro" id="IPR036683">
    <property type="entry name" value="CO_DH_flav_C_dom_sf"/>
</dbReference>
<evidence type="ECO:0000256" key="4">
    <source>
        <dbReference type="ARBA" id="ARBA00023002"/>
    </source>
</evidence>
<dbReference type="Gene3D" id="3.30.43.10">
    <property type="entry name" value="Uridine Diphospho-n-acetylenolpyruvylglucosamine Reductase, domain 2"/>
    <property type="match status" value="1"/>
</dbReference>
<evidence type="ECO:0000313" key="7">
    <source>
        <dbReference type="EMBL" id="SMF42754.1"/>
    </source>
</evidence>
<keyword evidence="5" id="KW-0408">Iron</keyword>
<dbReference type="STRING" id="1513793.SAMN06296036_11316"/>
<dbReference type="EMBL" id="FWZT01000013">
    <property type="protein sequence ID" value="SMF42754.1"/>
    <property type="molecule type" value="Genomic_DNA"/>
</dbReference>
<dbReference type="PROSITE" id="PS00197">
    <property type="entry name" value="2FE2S_FER_1"/>
    <property type="match status" value="1"/>
</dbReference>
<keyword evidence="8" id="KW-1185">Reference proteome</keyword>
<dbReference type="Gene3D" id="3.30.465.10">
    <property type="match status" value="1"/>
</dbReference>
<dbReference type="InterPro" id="IPR036010">
    <property type="entry name" value="2Fe-2S_ferredoxin-like_sf"/>
</dbReference>
<evidence type="ECO:0000313" key="8">
    <source>
        <dbReference type="Proteomes" id="UP000192907"/>
    </source>
</evidence>
<accession>A0A1Y6C8D2</accession>
<organism evidence="7 8">
    <name type="scientific">Pseudobacteriovorax antillogorgiicola</name>
    <dbReference type="NCBI Taxonomy" id="1513793"/>
    <lineage>
        <taxon>Bacteria</taxon>
        <taxon>Pseudomonadati</taxon>
        <taxon>Bdellovibrionota</taxon>
        <taxon>Oligoflexia</taxon>
        <taxon>Oligoflexales</taxon>
        <taxon>Pseudobacteriovoracaceae</taxon>
        <taxon>Pseudobacteriovorax</taxon>
    </lineage>
</organism>
<evidence type="ECO:0000256" key="1">
    <source>
        <dbReference type="ARBA" id="ARBA00022630"/>
    </source>
</evidence>
<dbReference type="InterPro" id="IPR016208">
    <property type="entry name" value="Ald_Oxase/xanthine_DH-like"/>
</dbReference>
<dbReference type="InterPro" id="IPR005107">
    <property type="entry name" value="CO_DH_flav_C"/>
</dbReference>
<dbReference type="InterPro" id="IPR036884">
    <property type="entry name" value="2Fe-2S-bd_dom_sf"/>
</dbReference>
<dbReference type="Pfam" id="PF01799">
    <property type="entry name" value="Fer2_2"/>
    <property type="match status" value="1"/>
</dbReference>
<keyword evidence="4" id="KW-0560">Oxidoreductase</keyword>
<dbReference type="Gene3D" id="3.10.20.30">
    <property type="match status" value="1"/>
</dbReference>
<evidence type="ECO:0000259" key="6">
    <source>
        <dbReference type="PROSITE" id="PS51387"/>
    </source>
</evidence>
<keyword evidence="2" id="KW-0479">Metal-binding</keyword>
<dbReference type="GO" id="GO:0051537">
    <property type="term" value="F:2 iron, 2 sulfur cluster binding"/>
    <property type="evidence" value="ECO:0007669"/>
    <property type="project" value="InterPro"/>
</dbReference>
<gene>
    <name evidence="7" type="ORF">SAMN06296036_11316</name>
</gene>
<proteinExistence type="predicted"/>
<dbReference type="SUPFAM" id="SSF56176">
    <property type="entry name" value="FAD-binding/transporter-associated domain-like"/>
    <property type="match status" value="1"/>
</dbReference>
<evidence type="ECO:0000256" key="2">
    <source>
        <dbReference type="ARBA" id="ARBA00022723"/>
    </source>
</evidence>
<dbReference type="InterPro" id="IPR016166">
    <property type="entry name" value="FAD-bd_PCMH"/>
</dbReference>
<dbReference type="SUPFAM" id="SSF55447">
    <property type="entry name" value="CO dehydrogenase flavoprotein C-terminal domain-like"/>
    <property type="match status" value="1"/>
</dbReference>
<dbReference type="InterPro" id="IPR036318">
    <property type="entry name" value="FAD-bd_PCMH-like_sf"/>
</dbReference>